<name>A0A367Y8G7_9MICO</name>
<evidence type="ECO:0008006" key="3">
    <source>
        <dbReference type="Google" id="ProtNLM"/>
    </source>
</evidence>
<organism evidence="1 2">
    <name type="scientific">Microbacterium sorbitolivorans</name>
    <dbReference type="NCBI Taxonomy" id="1867410"/>
    <lineage>
        <taxon>Bacteria</taxon>
        <taxon>Bacillati</taxon>
        <taxon>Actinomycetota</taxon>
        <taxon>Actinomycetes</taxon>
        <taxon>Micrococcales</taxon>
        <taxon>Microbacteriaceae</taxon>
        <taxon>Microbacterium</taxon>
    </lineage>
</organism>
<accession>A0A367Y8G7</accession>
<proteinExistence type="predicted"/>
<dbReference type="Proteomes" id="UP000253508">
    <property type="component" value="Unassembled WGS sequence"/>
</dbReference>
<comment type="caution">
    <text evidence="1">The sequence shown here is derived from an EMBL/GenBank/DDBJ whole genome shotgun (WGS) entry which is preliminary data.</text>
</comment>
<protein>
    <recommendedName>
        <fullName evidence="3">Lipoprotein</fullName>
    </recommendedName>
</protein>
<evidence type="ECO:0000313" key="1">
    <source>
        <dbReference type="EMBL" id="RCK61342.1"/>
    </source>
</evidence>
<evidence type="ECO:0000313" key="2">
    <source>
        <dbReference type="Proteomes" id="UP000253508"/>
    </source>
</evidence>
<keyword evidence="2" id="KW-1185">Reference proteome</keyword>
<reference evidence="1 2" key="1">
    <citation type="submission" date="2018-07" db="EMBL/GenBank/DDBJ databases">
        <title>Microbacterium endoborsara sp. nov., a novel actinobacterium isolated from Borszczowia aralocaspica.</title>
        <authorList>
            <person name="An D."/>
        </authorList>
    </citation>
    <scope>NUCLEOTIDE SEQUENCE [LARGE SCALE GENOMIC DNA]</scope>
    <source>
        <strain evidence="1 2">C1.15228</strain>
    </source>
</reference>
<dbReference type="AlphaFoldDB" id="A0A367Y8G7"/>
<dbReference type="EMBL" id="QORO01000001">
    <property type="protein sequence ID" value="RCK61342.1"/>
    <property type="molecule type" value="Genomic_DNA"/>
</dbReference>
<dbReference type="RefSeq" id="WP_114116449.1">
    <property type="nucleotide sequence ID" value="NZ_BMHU01000001.1"/>
</dbReference>
<dbReference type="OrthoDB" id="9778264at2"/>
<gene>
    <name evidence="1" type="ORF">DTO57_01435</name>
</gene>
<sequence>MPRFIAATVVVLAATATLVGCTEEKEPEPQWTEESAYAAAEETYKSYFESSRFDATPGGAIQYVTGDLYEVQKASDERYAKHTIEVRGDTYIEEFVPQSFRTVGAEVAVEGYACINQETLELNVDDQGWVHPDQTDVYSVDLSFASVGNELKLANLELGGVERC</sequence>
<dbReference type="PROSITE" id="PS51257">
    <property type="entry name" value="PROKAR_LIPOPROTEIN"/>
    <property type="match status" value="1"/>
</dbReference>